<evidence type="ECO:0000256" key="3">
    <source>
        <dbReference type="ARBA" id="ARBA00012593"/>
    </source>
</evidence>
<evidence type="ECO:0000256" key="4">
    <source>
        <dbReference type="ARBA" id="ARBA00022801"/>
    </source>
</evidence>
<dbReference type="PRINTS" id="PR00736">
    <property type="entry name" value="GLHYDRLASE15"/>
</dbReference>
<dbReference type="EMBL" id="LSSN01001077">
    <property type="protein sequence ID" value="OMJ21143.1"/>
    <property type="molecule type" value="Genomic_DNA"/>
</dbReference>
<dbReference type="PANTHER" id="PTHR31616">
    <property type="entry name" value="TREHALASE"/>
    <property type="match status" value="1"/>
</dbReference>
<dbReference type="InterPro" id="IPR012341">
    <property type="entry name" value="6hp_glycosidase-like_sf"/>
</dbReference>
<dbReference type="GO" id="GO:0004339">
    <property type="term" value="F:glucan 1,4-alpha-glucosidase activity"/>
    <property type="evidence" value="ECO:0007669"/>
    <property type="project" value="UniProtKB-EC"/>
</dbReference>
<evidence type="ECO:0000259" key="8">
    <source>
        <dbReference type="Pfam" id="PF00723"/>
    </source>
</evidence>
<reference evidence="9 10" key="1">
    <citation type="submission" date="2017-01" db="EMBL/GenBank/DDBJ databases">
        <authorList>
            <person name="Mah S.A."/>
            <person name="Swanson W.J."/>
            <person name="Moy G.W."/>
            <person name="Vacquier V.D."/>
        </authorList>
    </citation>
    <scope>NUCLEOTIDE SEQUENCE [LARGE SCALE GENOMIC DNA]</scope>
    <source>
        <strain evidence="9 10">GSMNP</strain>
    </source>
</reference>
<evidence type="ECO:0000313" key="10">
    <source>
        <dbReference type="Proteomes" id="UP000187283"/>
    </source>
</evidence>
<dbReference type="AlphaFoldDB" id="A0A1R1Y2M5"/>
<feature type="domain" description="GH15-like" evidence="8">
    <location>
        <begin position="2"/>
        <end position="401"/>
    </location>
</feature>
<evidence type="ECO:0000313" key="9">
    <source>
        <dbReference type="EMBL" id="OMJ21143.1"/>
    </source>
</evidence>
<evidence type="ECO:0000256" key="6">
    <source>
        <dbReference type="ARBA" id="ARBA00023295"/>
    </source>
</evidence>
<evidence type="ECO:0000256" key="7">
    <source>
        <dbReference type="ARBA" id="ARBA00023326"/>
    </source>
</evidence>
<dbReference type="Proteomes" id="UP000187283">
    <property type="component" value="Unassembled WGS sequence"/>
</dbReference>
<dbReference type="InterPro" id="IPR000165">
    <property type="entry name" value="Glucoamylase"/>
</dbReference>
<dbReference type="GO" id="GO:0000324">
    <property type="term" value="C:fungal-type vacuole"/>
    <property type="evidence" value="ECO:0007669"/>
    <property type="project" value="TreeGrafter"/>
</dbReference>
<dbReference type="EC" id="3.2.1.3" evidence="3"/>
<organism evidence="9 10">
    <name type="scientific">Smittium culicis</name>
    <dbReference type="NCBI Taxonomy" id="133412"/>
    <lineage>
        <taxon>Eukaryota</taxon>
        <taxon>Fungi</taxon>
        <taxon>Fungi incertae sedis</taxon>
        <taxon>Zoopagomycota</taxon>
        <taxon>Kickxellomycotina</taxon>
        <taxon>Harpellomycetes</taxon>
        <taxon>Harpellales</taxon>
        <taxon>Legeriomycetaceae</taxon>
        <taxon>Smittium</taxon>
    </lineage>
</organism>
<keyword evidence="7" id="KW-0624">Polysaccharide degradation</keyword>
<keyword evidence="6" id="KW-0326">Glycosidase</keyword>
<protein>
    <recommendedName>
        <fullName evidence="3">glucan 1,4-alpha-glucosidase</fullName>
        <ecNumber evidence="3">3.2.1.3</ecNumber>
    </recommendedName>
</protein>
<dbReference type="PANTHER" id="PTHR31616:SF9">
    <property type="entry name" value="GLUCOAMYLASE, INTRACELLULAR SPORULATION-SPECIFIC"/>
    <property type="match status" value="1"/>
</dbReference>
<keyword evidence="5" id="KW-0119">Carbohydrate metabolism</keyword>
<dbReference type="InterPro" id="IPR011613">
    <property type="entry name" value="GH15-like"/>
</dbReference>
<comment type="catalytic activity">
    <reaction evidence="1">
        <text>Hydrolysis of terminal (1-&gt;4)-linked alpha-D-glucose residues successively from non-reducing ends of the chains with release of beta-D-glucose.</text>
        <dbReference type="EC" id="3.2.1.3"/>
    </reaction>
</comment>
<sequence>MPGSVCASPSKIDPDYFYHWVRDSALVMKFIQTELDKESKKVGNPYEKINLERMMDNYLDFSKYISKNQHPEAKLGEPKYNMDGSMFTDEWGRPQNDGPALRAISTIKYAQYLLDKKENKFQRKKSISHIFCNDCIINKDLEYVINNFGKQGFEIWEEVKGVHFYTSLAQVRALELGSQLAASIDDFEYANKYNSAVKKFSNFTNNFWNSKEGYIKSTIDWTGGLPDKYKDLDSQVILALIHIWDDPQTYISPQLLSRGRYKGDRYNGHNSNGGGNPWPLITSAAAEVYYKLVSKMIYDESIIATREVIDFFKFSAKTINSKTRSEISIRLFEEYLGLLMTPNTAVYKDIIQLLFDSGDEFLRRVKYHTASDGGMKEQWNSETGFNQGAADLTWSYTAFCTMKNSRDAAKRAIKFYTLKYI</sequence>
<dbReference type="SUPFAM" id="SSF48208">
    <property type="entry name" value="Six-hairpin glycosidases"/>
    <property type="match status" value="1"/>
</dbReference>
<evidence type="ECO:0000256" key="1">
    <source>
        <dbReference type="ARBA" id="ARBA00001863"/>
    </source>
</evidence>
<accession>A0A1R1Y2M5</accession>
<dbReference type="Gene3D" id="1.50.10.10">
    <property type="match status" value="2"/>
</dbReference>
<comment type="caution">
    <text evidence="9">The sequence shown here is derived from an EMBL/GenBank/DDBJ whole genome shotgun (WGS) entry which is preliminary data.</text>
</comment>
<dbReference type="GO" id="GO:0000272">
    <property type="term" value="P:polysaccharide catabolic process"/>
    <property type="evidence" value="ECO:0007669"/>
    <property type="project" value="UniProtKB-KW"/>
</dbReference>
<evidence type="ECO:0000256" key="2">
    <source>
        <dbReference type="ARBA" id="ARBA00006188"/>
    </source>
</evidence>
<evidence type="ECO:0000256" key="5">
    <source>
        <dbReference type="ARBA" id="ARBA00023277"/>
    </source>
</evidence>
<dbReference type="OrthoDB" id="6123450at2759"/>
<dbReference type="Pfam" id="PF00723">
    <property type="entry name" value="Glyco_hydro_15"/>
    <property type="match status" value="1"/>
</dbReference>
<dbReference type="STRING" id="133412.A0A1R1Y2M5"/>
<proteinExistence type="inferred from homology"/>
<dbReference type="InterPro" id="IPR008928">
    <property type="entry name" value="6-hairpin_glycosidase_sf"/>
</dbReference>
<name>A0A1R1Y2M5_9FUNG</name>
<keyword evidence="10" id="KW-1185">Reference proteome</keyword>
<comment type="similarity">
    <text evidence="2">Belongs to the glycosyl hydrolase 15 family.</text>
</comment>
<keyword evidence="4" id="KW-0378">Hydrolase</keyword>
<gene>
    <name evidence="9" type="ORF">AYI70_g3649</name>
</gene>